<accession>A0A225VS45</accession>
<name>A0A225VS45_9STRA</name>
<gene>
    <name evidence="1" type="ORF">PHMEG_00019715</name>
</gene>
<protein>
    <submittedName>
        <fullName evidence="1">Uncharacterized protein</fullName>
    </submittedName>
</protein>
<dbReference type="Proteomes" id="UP000198211">
    <property type="component" value="Unassembled WGS sequence"/>
</dbReference>
<sequence>MADRYNNDELIAYTKVIINSQVKLPKLHTKGDYKAWRSEVPLHFDSRMLGDITYGPERYDEQEGLPEIRDNKNAAAMLYERVTQHFEAGDCINSDYLLQELVTRKLKHNDAVANYVDHIAPKVTQLHQANGEFQDLAREYGDWINNNDRKSLPLADALPHLRGAEHQRPVAVKDKAMAKGNTGTAPLADQEWKALQELSTVIGEAAVATMLRTLSPTEHMVFSGIHL</sequence>
<reference evidence="2" key="1">
    <citation type="submission" date="2017-03" db="EMBL/GenBank/DDBJ databases">
        <title>Phytopthora megakarya and P. palmivora, two closely related causual agents of cacao black pod achieved similar genome size and gene model numbers by different mechanisms.</title>
        <authorList>
            <person name="Ali S."/>
            <person name="Shao J."/>
            <person name="Larry D.J."/>
            <person name="Kronmiller B."/>
            <person name="Shen D."/>
            <person name="Strem M.D."/>
            <person name="Melnick R.L."/>
            <person name="Guiltinan M.J."/>
            <person name="Tyler B.M."/>
            <person name="Meinhardt L.W."/>
            <person name="Bailey B.A."/>
        </authorList>
    </citation>
    <scope>NUCLEOTIDE SEQUENCE [LARGE SCALE GENOMIC DNA]</scope>
    <source>
        <strain evidence="2">zdho120</strain>
    </source>
</reference>
<dbReference type="AlphaFoldDB" id="A0A225VS45"/>
<comment type="caution">
    <text evidence="1">The sequence shown here is derived from an EMBL/GenBank/DDBJ whole genome shotgun (WGS) entry which is preliminary data.</text>
</comment>
<dbReference type="OrthoDB" id="1716327at2759"/>
<organism evidence="1 2">
    <name type="scientific">Phytophthora megakarya</name>
    <dbReference type="NCBI Taxonomy" id="4795"/>
    <lineage>
        <taxon>Eukaryota</taxon>
        <taxon>Sar</taxon>
        <taxon>Stramenopiles</taxon>
        <taxon>Oomycota</taxon>
        <taxon>Peronosporomycetes</taxon>
        <taxon>Peronosporales</taxon>
        <taxon>Peronosporaceae</taxon>
        <taxon>Phytophthora</taxon>
    </lineage>
</organism>
<evidence type="ECO:0000313" key="1">
    <source>
        <dbReference type="EMBL" id="OWZ07839.1"/>
    </source>
</evidence>
<keyword evidence="2" id="KW-1185">Reference proteome</keyword>
<proteinExistence type="predicted"/>
<evidence type="ECO:0000313" key="2">
    <source>
        <dbReference type="Proteomes" id="UP000198211"/>
    </source>
</evidence>
<dbReference type="EMBL" id="NBNE01003380">
    <property type="protein sequence ID" value="OWZ07839.1"/>
    <property type="molecule type" value="Genomic_DNA"/>
</dbReference>